<proteinExistence type="predicted"/>
<dbReference type="Gene3D" id="2.20.100.10">
    <property type="entry name" value="Thrombospondin type-1 (TSP1) repeat"/>
    <property type="match status" value="1"/>
</dbReference>
<evidence type="ECO:0000313" key="2">
    <source>
        <dbReference type="Proteomes" id="UP001196413"/>
    </source>
</evidence>
<comment type="caution">
    <text evidence="1">The sequence shown here is derived from an EMBL/GenBank/DDBJ whole genome shotgun (WGS) entry which is preliminary data.</text>
</comment>
<reference evidence="1" key="1">
    <citation type="submission" date="2021-06" db="EMBL/GenBank/DDBJ databases">
        <title>Parelaphostrongylus tenuis whole genome reference sequence.</title>
        <authorList>
            <person name="Garwood T.J."/>
            <person name="Larsen P.A."/>
            <person name="Fountain-Jones N.M."/>
            <person name="Garbe J.R."/>
            <person name="Macchietto M.G."/>
            <person name="Kania S.A."/>
            <person name="Gerhold R.W."/>
            <person name="Richards J.E."/>
            <person name="Wolf T.M."/>
        </authorList>
    </citation>
    <scope>NUCLEOTIDE SEQUENCE</scope>
    <source>
        <strain evidence="1">MNPRO001-30</strain>
        <tissue evidence="1">Meninges</tissue>
    </source>
</reference>
<accession>A0AAD5M7F0</accession>
<dbReference type="SMART" id="SM00209">
    <property type="entry name" value="TSP1"/>
    <property type="match status" value="1"/>
</dbReference>
<dbReference type="InterPro" id="IPR000884">
    <property type="entry name" value="TSP1_rpt"/>
</dbReference>
<dbReference type="InterPro" id="IPR036383">
    <property type="entry name" value="TSP1_rpt_sf"/>
</dbReference>
<dbReference type="PROSITE" id="PS50092">
    <property type="entry name" value="TSP1"/>
    <property type="match status" value="1"/>
</dbReference>
<dbReference type="PRINTS" id="PR01705">
    <property type="entry name" value="TSP1REPEAT"/>
</dbReference>
<keyword evidence="2" id="KW-1185">Reference proteome</keyword>
<gene>
    <name evidence="1" type="ORF">KIN20_007168</name>
</gene>
<dbReference type="EMBL" id="JAHQIW010001025">
    <property type="protein sequence ID" value="KAJ1351198.1"/>
    <property type="molecule type" value="Genomic_DNA"/>
</dbReference>
<dbReference type="Pfam" id="PF00090">
    <property type="entry name" value="TSP_1"/>
    <property type="match status" value="1"/>
</dbReference>
<dbReference type="Proteomes" id="UP001196413">
    <property type="component" value="Unassembled WGS sequence"/>
</dbReference>
<dbReference type="SUPFAM" id="SSF82895">
    <property type="entry name" value="TSP-1 type 1 repeat"/>
    <property type="match status" value="1"/>
</dbReference>
<dbReference type="AlphaFoldDB" id="A0AAD5M7F0"/>
<protein>
    <submittedName>
        <fullName evidence="1">Uncharacterized protein</fullName>
    </submittedName>
</protein>
<name>A0AAD5M7F0_PARTN</name>
<sequence>MPGLWMEWSPWSECSENCGACGKRTRGRLCTRGVCYGSAFEAEICNRGACRPGTTIDGGVSSRASYQSSTRLPNWCCSGFNLRNGNFCIPTQNG</sequence>
<evidence type="ECO:0000313" key="1">
    <source>
        <dbReference type="EMBL" id="KAJ1351198.1"/>
    </source>
</evidence>
<organism evidence="1 2">
    <name type="scientific">Parelaphostrongylus tenuis</name>
    <name type="common">Meningeal worm</name>
    <dbReference type="NCBI Taxonomy" id="148309"/>
    <lineage>
        <taxon>Eukaryota</taxon>
        <taxon>Metazoa</taxon>
        <taxon>Ecdysozoa</taxon>
        <taxon>Nematoda</taxon>
        <taxon>Chromadorea</taxon>
        <taxon>Rhabditida</taxon>
        <taxon>Rhabditina</taxon>
        <taxon>Rhabditomorpha</taxon>
        <taxon>Strongyloidea</taxon>
        <taxon>Metastrongylidae</taxon>
        <taxon>Parelaphostrongylus</taxon>
    </lineage>
</organism>